<evidence type="ECO:0000256" key="2">
    <source>
        <dbReference type="SAM" id="SignalP"/>
    </source>
</evidence>
<sequence length="514" mass="57781">MKLNKITLGILSLSIATTTFATDVNNSKPNDYGTLVKIEQKLFNNANTLKTTTPIKHVVIIFQENNSFDRYFGMYPNAKNPEGEPKFVAKENTPNVNGLTKQLLENNPNTKNPYRLDRNFQPCSQNHEYHQEISSFNGGLMNKFVEHGGHDNDTYKQNCDGQVMGYYDGNTVTALWNYAQNFALNDNTFGTTFGPSTPGALNLVAGANGPAMSPSGNLENIENNYIIDDPNPYYDDCSYGTSKSGDTNTAVAKITDGYNIGHYLTQKGITWGWFQGGFKPTSYSGKTAICDAMSTNKFGVKSRDYIPHHEPFNYWKETSNPHHLAPSDDKYIGSNDQANHQYDISEFWKALDQNNMPAVSYLKAPGYQDGHGGYSNPLDEQEWLVNTINRIQQSKDWDSTAIIIIYDDSDGDYDHVYSPKSQFSDIKGRQGYGPRLPMLVISPYAKANYVDHSLLNQASVLKFIEYNWGIGSVSKYSNDKYSNNILNMFDFNKEQKTLKLILDPKTGLVMDKLN</sequence>
<protein>
    <submittedName>
        <fullName evidence="3">Alkaline phosphatase family protein</fullName>
    </submittedName>
</protein>
<dbReference type="InterPro" id="IPR007312">
    <property type="entry name" value="Phosphoesterase"/>
</dbReference>
<dbReference type="Pfam" id="PF04185">
    <property type="entry name" value="Phosphoesterase"/>
    <property type="match status" value="1"/>
</dbReference>
<dbReference type="SMR" id="A0A6I4RNE0"/>
<dbReference type="AlphaFoldDB" id="A0A6I4RNE0"/>
<evidence type="ECO:0000313" key="3">
    <source>
        <dbReference type="EMBL" id="MWZ39687.1"/>
    </source>
</evidence>
<proteinExistence type="predicted"/>
<keyword evidence="1" id="KW-0378">Hydrolase</keyword>
<dbReference type="InterPro" id="IPR017850">
    <property type="entry name" value="Alkaline_phosphatase_core_sf"/>
</dbReference>
<dbReference type="PANTHER" id="PTHR31956:SF1">
    <property type="entry name" value="NON-SPECIFIC PHOSPHOLIPASE C1"/>
    <property type="match status" value="1"/>
</dbReference>
<feature type="chain" id="PRO_5026098965" evidence="2">
    <location>
        <begin position="22"/>
        <end position="514"/>
    </location>
</feature>
<feature type="signal peptide" evidence="2">
    <location>
        <begin position="1"/>
        <end position="21"/>
    </location>
</feature>
<organism evidence="3 4">
    <name type="scientific">Francisella tularensis</name>
    <dbReference type="NCBI Taxonomy" id="263"/>
    <lineage>
        <taxon>Bacteria</taxon>
        <taxon>Pseudomonadati</taxon>
        <taxon>Pseudomonadota</taxon>
        <taxon>Gammaproteobacteria</taxon>
        <taxon>Thiotrichales</taxon>
        <taxon>Francisellaceae</taxon>
        <taxon>Francisella</taxon>
    </lineage>
</organism>
<accession>A0A6I4RNE0</accession>
<name>A0A6I4RNE0_FRATU</name>
<dbReference type="GO" id="GO:0042578">
    <property type="term" value="F:phosphoric ester hydrolase activity"/>
    <property type="evidence" value="ECO:0007669"/>
    <property type="project" value="UniProtKB-ARBA"/>
</dbReference>
<evidence type="ECO:0000313" key="4">
    <source>
        <dbReference type="Proteomes" id="UP000469081"/>
    </source>
</evidence>
<evidence type="ECO:0000256" key="1">
    <source>
        <dbReference type="ARBA" id="ARBA00022801"/>
    </source>
</evidence>
<dbReference type="RefSeq" id="WP_003040957.1">
    <property type="nucleotide sequence ID" value="NZ_VJEZ01000004.1"/>
</dbReference>
<reference evidence="3 4" key="1">
    <citation type="submission" date="2019-06" db="EMBL/GenBank/DDBJ databases">
        <title>Phylogeography and genetic diversity of Francisella tularensis subsp. holarctica in France (1947-2018).</title>
        <authorList>
            <person name="Kevin M."/>
            <person name="Madani N."/>
            <person name="Maurin M."/>
        </authorList>
    </citation>
    <scope>NUCLEOTIDE SEQUENCE [LARGE SCALE GENOMIC DNA]</scope>
    <source>
        <strain evidence="3 4">ATCC 15482</strain>
    </source>
</reference>
<dbReference type="CDD" id="cd16013">
    <property type="entry name" value="AcpA"/>
    <property type="match status" value="1"/>
</dbReference>
<dbReference type="PANTHER" id="PTHR31956">
    <property type="entry name" value="NON-SPECIFIC PHOSPHOLIPASE C4-RELATED"/>
    <property type="match status" value="1"/>
</dbReference>
<comment type="caution">
    <text evidence="3">The sequence shown here is derived from an EMBL/GenBank/DDBJ whole genome shotgun (WGS) entry which is preliminary data.</text>
</comment>
<dbReference type="Gene3D" id="3.40.720.10">
    <property type="entry name" value="Alkaline Phosphatase, subunit A"/>
    <property type="match status" value="2"/>
</dbReference>
<gene>
    <name evidence="3" type="ORF">FNC33_03880</name>
</gene>
<dbReference type="EMBL" id="VJEZ01000004">
    <property type="protein sequence ID" value="MWZ39687.1"/>
    <property type="molecule type" value="Genomic_DNA"/>
</dbReference>
<dbReference type="Proteomes" id="UP000469081">
    <property type="component" value="Unassembled WGS sequence"/>
</dbReference>
<keyword evidence="2" id="KW-0732">Signal</keyword>